<name>A0A2U1LNP3_ARTAN</name>
<sequence length="110" mass="11889">MGFDEVDVFPKLSLELRITSDDECIISLDFAHPALIFLSILEATMGRRLLAYPGPGFPGFPTFPTPLPPLPPFPPFPPQLLPPPGTPFPNFPFPPFAGSFTSPAIGATRP</sequence>
<dbReference type="Proteomes" id="UP000245207">
    <property type="component" value="Unassembled WGS sequence"/>
</dbReference>
<evidence type="ECO:0000313" key="1">
    <source>
        <dbReference type="EMBL" id="PWA50627.1"/>
    </source>
</evidence>
<protein>
    <submittedName>
        <fullName evidence="1">Uncharacterized protein</fullName>
    </submittedName>
</protein>
<dbReference type="EMBL" id="PKPP01008464">
    <property type="protein sequence ID" value="PWA50627.1"/>
    <property type="molecule type" value="Genomic_DNA"/>
</dbReference>
<evidence type="ECO:0000313" key="2">
    <source>
        <dbReference type="Proteomes" id="UP000245207"/>
    </source>
</evidence>
<proteinExistence type="predicted"/>
<dbReference type="AlphaFoldDB" id="A0A2U1LNP3"/>
<keyword evidence="2" id="KW-1185">Reference proteome</keyword>
<gene>
    <name evidence="1" type="ORF">CTI12_AA456390</name>
</gene>
<accession>A0A2U1LNP3</accession>
<reference evidence="1 2" key="1">
    <citation type="journal article" date="2018" name="Mol. Plant">
        <title>The genome of Artemisia annua provides insight into the evolution of Asteraceae family and artemisinin biosynthesis.</title>
        <authorList>
            <person name="Shen Q."/>
            <person name="Zhang L."/>
            <person name="Liao Z."/>
            <person name="Wang S."/>
            <person name="Yan T."/>
            <person name="Shi P."/>
            <person name="Liu M."/>
            <person name="Fu X."/>
            <person name="Pan Q."/>
            <person name="Wang Y."/>
            <person name="Lv Z."/>
            <person name="Lu X."/>
            <person name="Zhang F."/>
            <person name="Jiang W."/>
            <person name="Ma Y."/>
            <person name="Chen M."/>
            <person name="Hao X."/>
            <person name="Li L."/>
            <person name="Tang Y."/>
            <person name="Lv G."/>
            <person name="Zhou Y."/>
            <person name="Sun X."/>
            <person name="Brodelius P.E."/>
            <person name="Rose J.K.C."/>
            <person name="Tang K."/>
        </authorList>
    </citation>
    <scope>NUCLEOTIDE SEQUENCE [LARGE SCALE GENOMIC DNA]</scope>
    <source>
        <strain evidence="2">cv. Huhao1</strain>
        <tissue evidence="1">Leaf</tissue>
    </source>
</reference>
<comment type="caution">
    <text evidence="1">The sequence shown here is derived from an EMBL/GenBank/DDBJ whole genome shotgun (WGS) entry which is preliminary data.</text>
</comment>
<organism evidence="1 2">
    <name type="scientific">Artemisia annua</name>
    <name type="common">Sweet wormwood</name>
    <dbReference type="NCBI Taxonomy" id="35608"/>
    <lineage>
        <taxon>Eukaryota</taxon>
        <taxon>Viridiplantae</taxon>
        <taxon>Streptophyta</taxon>
        <taxon>Embryophyta</taxon>
        <taxon>Tracheophyta</taxon>
        <taxon>Spermatophyta</taxon>
        <taxon>Magnoliopsida</taxon>
        <taxon>eudicotyledons</taxon>
        <taxon>Gunneridae</taxon>
        <taxon>Pentapetalae</taxon>
        <taxon>asterids</taxon>
        <taxon>campanulids</taxon>
        <taxon>Asterales</taxon>
        <taxon>Asteraceae</taxon>
        <taxon>Asteroideae</taxon>
        <taxon>Anthemideae</taxon>
        <taxon>Artemisiinae</taxon>
        <taxon>Artemisia</taxon>
    </lineage>
</organism>